<dbReference type="GO" id="GO:0016020">
    <property type="term" value="C:membrane"/>
    <property type="evidence" value="ECO:0007669"/>
    <property type="project" value="UniProtKB-SubCell"/>
</dbReference>
<feature type="transmembrane region" description="Helical" evidence="6">
    <location>
        <begin position="223"/>
        <end position="243"/>
    </location>
</feature>
<feature type="transmembrane region" description="Helical" evidence="6">
    <location>
        <begin position="130"/>
        <end position="148"/>
    </location>
</feature>
<comment type="similarity">
    <text evidence="2">Belongs to the TerC family.</text>
</comment>
<dbReference type="Proteomes" id="UP000177230">
    <property type="component" value="Unassembled WGS sequence"/>
</dbReference>
<comment type="subcellular location">
    <subcellularLocation>
        <location evidence="1">Membrane</location>
        <topology evidence="1">Multi-pass membrane protein</topology>
    </subcellularLocation>
</comment>
<dbReference type="PANTHER" id="PTHR30238">
    <property type="entry name" value="MEMBRANE BOUND PREDICTED REDOX MODULATOR"/>
    <property type="match status" value="1"/>
</dbReference>
<dbReference type="NCBIfam" id="TIGR03718">
    <property type="entry name" value="R_switched_Alx"/>
    <property type="match status" value="1"/>
</dbReference>
<comment type="caution">
    <text evidence="7">The sequence shown here is derived from an EMBL/GenBank/DDBJ whole genome shotgun (WGS) entry which is preliminary data.</text>
</comment>
<evidence type="ECO:0000256" key="3">
    <source>
        <dbReference type="ARBA" id="ARBA00022692"/>
    </source>
</evidence>
<dbReference type="AlphaFoldDB" id="A0A1F5R5M4"/>
<evidence type="ECO:0000256" key="6">
    <source>
        <dbReference type="SAM" id="Phobius"/>
    </source>
</evidence>
<keyword evidence="3 6" id="KW-0812">Transmembrane</keyword>
<dbReference type="InterPro" id="IPR005496">
    <property type="entry name" value="Integral_membrane_TerC"/>
</dbReference>
<proteinExistence type="inferred from homology"/>
<feature type="transmembrane region" description="Helical" evidence="6">
    <location>
        <begin position="252"/>
        <end position="270"/>
    </location>
</feature>
<reference evidence="7 8" key="1">
    <citation type="journal article" date="2016" name="Nat. Commun.">
        <title>Thousands of microbial genomes shed light on interconnected biogeochemical processes in an aquifer system.</title>
        <authorList>
            <person name="Anantharaman K."/>
            <person name="Brown C.T."/>
            <person name="Hug L.A."/>
            <person name="Sharon I."/>
            <person name="Castelle C.J."/>
            <person name="Probst A.J."/>
            <person name="Thomas B.C."/>
            <person name="Singh A."/>
            <person name="Wilkins M.J."/>
            <person name="Karaoz U."/>
            <person name="Brodie E.L."/>
            <person name="Williams K.H."/>
            <person name="Hubbard S.S."/>
            <person name="Banfield J.F."/>
        </authorList>
    </citation>
    <scope>NUCLEOTIDE SEQUENCE [LARGE SCALE GENOMIC DNA]</scope>
</reference>
<protein>
    <submittedName>
        <fullName evidence="7">Tellurium resistance protein TerC</fullName>
    </submittedName>
</protein>
<feature type="transmembrane region" description="Helical" evidence="6">
    <location>
        <begin position="6"/>
        <end position="25"/>
    </location>
</feature>
<feature type="transmembrane region" description="Helical" evidence="6">
    <location>
        <begin position="276"/>
        <end position="299"/>
    </location>
</feature>
<dbReference type="PANTHER" id="PTHR30238:SF0">
    <property type="entry name" value="THYLAKOID MEMBRANE PROTEIN TERC, CHLOROPLASTIC"/>
    <property type="match status" value="1"/>
</dbReference>
<feature type="transmembrane region" description="Helical" evidence="6">
    <location>
        <begin position="78"/>
        <end position="95"/>
    </location>
</feature>
<keyword evidence="5 6" id="KW-0472">Membrane</keyword>
<feature type="transmembrane region" description="Helical" evidence="6">
    <location>
        <begin position="102"/>
        <end position="124"/>
    </location>
</feature>
<evidence type="ECO:0000256" key="5">
    <source>
        <dbReference type="ARBA" id="ARBA00023136"/>
    </source>
</evidence>
<sequence>MHQLLMWSIFSVMVSGMLFIDIFATSHRHHSMSTRKALLWSIVWISTALVFCLGIWYFQGRLRALEFLTGYIIEKSLSVDNLFVFIMIFASFKLGPERQPLVLKWGILGAVIMRVVLILFGVALMQAFHWVIYVFGAILLFTAYRMAFDEAQDIEIEKHLMVRLSRKLFPVSCADNKEKFFVREAGKLCATSLFVALLVVEASDLVFAVDSIPAVLGITRDPFIAITSNIFAILGLRALYFLLANIVMKFRFLNYGVALILGFVGVKMILADVFHISIGLSLGVIILILAGSIVASLLLKPKE</sequence>
<dbReference type="EMBL" id="MFFM01000042">
    <property type="protein sequence ID" value="OGF09323.1"/>
    <property type="molecule type" value="Genomic_DNA"/>
</dbReference>
<dbReference type="InterPro" id="IPR022369">
    <property type="entry name" value="Integral_membrane_TerC_rswitch"/>
</dbReference>
<name>A0A1F5R5M4_9BACT</name>
<organism evidence="7 8">
    <name type="scientific">Candidatus Edwardsbacteria bacterium GWF2_54_11</name>
    <dbReference type="NCBI Taxonomy" id="1817851"/>
    <lineage>
        <taxon>Bacteria</taxon>
        <taxon>Candidatus Edwardsiibacteriota</taxon>
    </lineage>
</organism>
<feature type="transmembrane region" description="Helical" evidence="6">
    <location>
        <begin position="185"/>
        <end position="203"/>
    </location>
</feature>
<accession>A0A1F5R5M4</accession>
<evidence type="ECO:0000313" key="7">
    <source>
        <dbReference type="EMBL" id="OGF09323.1"/>
    </source>
</evidence>
<feature type="transmembrane region" description="Helical" evidence="6">
    <location>
        <begin position="37"/>
        <end position="58"/>
    </location>
</feature>
<evidence type="ECO:0000313" key="8">
    <source>
        <dbReference type="Proteomes" id="UP000177230"/>
    </source>
</evidence>
<keyword evidence="4 6" id="KW-1133">Transmembrane helix</keyword>
<evidence type="ECO:0000256" key="4">
    <source>
        <dbReference type="ARBA" id="ARBA00022989"/>
    </source>
</evidence>
<evidence type="ECO:0000256" key="1">
    <source>
        <dbReference type="ARBA" id="ARBA00004141"/>
    </source>
</evidence>
<gene>
    <name evidence="7" type="ORF">A2024_08535</name>
</gene>
<dbReference type="Pfam" id="PF03741">
    <property type="entry name" value="TerC"/>
    <property type="match status" value="1"/>
</dbReference>
<evidence type="ECO:0000256" key="2">
    <source>
        <dbReference type="ARBA" id="ARBA00007511"/>
    </source>
</evidence>